<dbReference type="AlphaFoldDB" id="A0A133U937"/>
<evidence type="ECO:0000259" key="1">
    <source>
        <dbReference type="Pfam" id="PF00534"/>
    </source>
</evidence>
<reference evidence="3 4" key="1">
    <citation type="journal article" date="2016" name="Sci. Rep.">
        <title>Metabolic traits of an uncultured archaeal lineage -MSBL1- from brine pools of the Red Sea.</title>
        <authorList>
            <person name="Mwirichia R."/>
            <person name="Alam I."/>
            <person name="Rashid M."/>
            <person name="Vinu M."/>
            <person name="Ba-Alawi W."/>
            <person name="Anthony Kamau A."/>
            <person name="Kamanda Ngugi D."/>
            <person name="Goker M."/>
            <person name="Klenk H.P."/>
            <person name="Bajic V."/>
            <person name="Stingl U."/>
        </authorList>
    </citation>
    <scope>NUCLEOTIDE SEQUENCE [LARGE SCALE GENOMIC DNA]</scope>
    <source>
        <strain evidence="3">SCGC-AAA259A05</strain>
    </source>
</reference>
<keyword evidence="4" id="KW-1185">Reference proteome</keyword>
<dbReference type="EMBL" id="LHXJ01000043">
    <property type="protein sequence ID" value="KXA90702.1"/>
    <property type="molecule type" value="Genomic_DNA"/>
</dbReference>
<dbReference type="InterPro" id="IPR001296">
    <property type="entry name" value="Glyco_trans_1"/>
</dbReference>
<evidence type="ECO:0008006" key="5">
    <source>
        <dbReference type="Google" id="ProtNLM"/>
    </source>
</evidence>
<feature type="domain" description="Glycosyl transferase family 1" evidence="1">
    <location>
        <begin position="182"/>
        <end position="341"/>
    </location>
</feature>
<dbReference type="PANTHER" id="PTHR45947">
    <property type="entry name" value="SULFOQUINOVOSYL TRANSFERASE SQD2"/>
    <property type="match status" value="1"/>
</dbReference>
<evidence type="ECO:0000259" key="2">
    <source>
        <dbReference type="Pfam" id="PF13477"/>
    </source>
</evidence>
<evidence type="ECO:0000313" key="3">
    <source>
        <dbReference type="EMBL" id="KXA90702.1"/>
    </source>
</evidence>
<dbReference type="Gene3D" id="3.40.50.2000">
    <property type="entry name" value="Glycogen Phosphorylase B"/>
    <property type="match status" value="2"/>
</dbReference>
<name>A0A133U937_9EURY</name>
<dbReference type="InterPro" id="IPR028098">
    <property type="entry name" value="Glyco_trans_4-like_N"/>
</dbReference>
<dbReference type="InterPro" id="IPR050194">
    <property type="entry name" value="Glycosyltransferase_grp1"/>
</dbReference>
<dbReference type="Pfam" id="PF13477">
    <property type="entry name" value="Glyco_trans_4_2"/>
    <property type="match status" value="1"/>
</dbReference>
<dbReference type="Proteomes" id="UP000070163">
    <property type="component" value="Unassembled WGS sequence"/>
</dbReference>
<proteinExistence type="predicted"/>
<evidence type="ECO:0000313" key="4">
    <source>
        <dbReference type="Proteomes" id="UP000070163"/>
    </source>
</evidence>
<sequence>MKICLLYLPDSLHLKRWLEDYVDLGHEVHVIGHYAESFDSKVHEADKNAHVHNLSSIPLLRRFTGPVQTRQIINRIDPDVVHAFYVPSYGFYGALSGFHPLIVSAWGSDIATSEGSSITAWPDKYGGIMEPVIKYTLQQADIVHTVADHLTNRCIELGADPENVIMFPRTPDPDRFGFDVEPAIEDEDVVISARPFGPLYSLETLVKAIPKVVEEVPDATFAFLNRDTDSEEFRKLVESHNAIGNVRLEGVVPYSEMPSWFAASDVYVSTAPSDAGHVSLLESMLSGCFPIVPDIQANRAWVDDGKNGLLYPARNSDILARQIVKALKNDGWRKSIKEENRDLVLNHPRKESMKKLDQKIRSLVNKKK</sequence>
<protein>
    <recommendedName>
        <fullName evidence="5">Glycosyltransferase subfamily 4-like N-terminal domain-containing protein</fullName>
    </recommendedName>
</protein>
<dbReference type="GO" id="GO:0016757">
    <property type="term" value="F:glycosyltransferase activity"/>
    <property type="evidence" value="ECO:0007669"/>
    <property type="project" value="InterPro"/>
</dbReference>
<accession>A0A133U937</accession>
<gene>
    <name evidence="3" type="ORF">AKJ57_03975</name>
</gene>
<dbReference type="PANTHER" id="PTHR45947:SF3">
    <property type="entry name" value="SULFOQUINOVOSYL TRANSFERASE SQD2"/>
    <property type="match status" value="1"/>
</dbReference>
<dbReference type="Pfam" id="PF00534">
    <property type="entry name" value="Glycos_transf_1"/>
    <property type="match status" value="1"/>
</dbReference>
<feature type="domain" description="Glycosyltransferase subfamily 4-like N-terminal" evidence="2">
    <location>
        <begin position="2"/>
        <end position="143"/>
    </location>
</feature>
<comment type="caution">
    <text evidence="3">The sequence shown here is derived from an EMBL/GenBank/DDBJ whole genome shotgun (WGS) entry which is preliminary data.</text>
</comment>
<dbReference type="SUPFAM" id="SSF53756">
    <property type="entry name" value="UDP-Glycosyltransferase/glycogen phosphorylase"/>
    <property type="match status" value="1"/>
</dbReference>
<organism evidence="3 4">
    <name type="scientific">candidate division MSBL1 archaeon SCGC-AAA259A05</name>
    <dbReference type="NCBI Taxonomy" id="1698259"/>
    <lineage>
        <taxon>Archaea</taxon>
        <taxon>Methanobacteriati</taxon>
        <taxon>Methanobacteriota</taxon>
        <taxon>candidate division MSBL1</taxon>
    </lineage>
</organism>